<dbReference type="PANTHER" id="PTHR46696:SF1">
    <property type="entry name" value="CYTOCHROME P450 YJIB-RELATED"/>
    <property type="match status" value="1"/>
</dbReference>
<organism evidence="2 3">
    <name type="scientific">Streptomyces subrutilus</name>
    <dbReference type="NCBI Taxonomy" id="36818"/>
    <lineage>
        <taxon>Bacteria</taxon>
        <taxon>Bacillati</taxon>
        <taxon>Actinomycetota</taxon>
        <taxon>Actinomycetes</taxon>
        <taxon>Kitasatosporales</taxon>
        <taxon>Streptomycetaceae</taxon>
        <taxon>Streptomyces</taxon>
    </lineage>
</organism>
<protein>
    <recommendedName>
        <fullName evidence="4">Cytochrome P450</fullName>
    </recommendedName>
</protein>
<name>A0A1E5Q332_9ACTN</name>
<evidence type="ECO:0000313" key="2">
    <source>
        <dbReference type="EMBL" id="OEJ36126.1"/>
    </source>
</evidence>
<dbReference type="InterPro" id="IPR036396">
    <property type="entry name" value="Cyt_P450_sf"/>
</dbReference>
<dbReference type="Pfam" id="PF00067">
    <property type="entry name" value="p450"/>
    <property type="match status" value="1"/>
</dbReference>
<dbReference type="Gene3D" id="1.10.630.10">
    <property type="entry name" value="Cytochrome P450"/>
    <property type="match status" value="1"/>
</dbReference>
<dbReference type="InterPro" id="IPR001128">
    <property type="entry name" value="Cyt_P450"/>
</dbReference>
<dbReference type="AlphaFoldDB" id="A0A1E5Q332"/>
<accession>A0A1E5Q332</accession>
<dbReference type="PRINTS" id="PR00359">
    <property type="entry name" value="BP450"/>
</dbReference>
<dbReference type="GO" id="GO:0005506">
    <property type="term" value="F:iron ion binding"/>
    <property type="evidence" value="ECO:0007669"/>
    <property type="project" value="InterPro"/>
</dbReference>
<dbReference type="GO" id="GO:0004497">
    <property type="term" value="F:monooxygenase activity"/>
    <property type="evidence" value="ECO:0007669"/>
    <property type="project" value="InterPro"/>
</dbReference>
<dbReference type="Proteomes" id="UP000095705">
    <property type="component" value="Unassembled WGS sequence"/>
</dbReference>
<keyword evidence="3" id="KW-1185">Reference proteome</keyword>
<dbReference type="EMBL" id="MEHK01000001">
    <property type="protein sequence ID" value="OEJ36126.1"/>
    <property type="molecule type" value="Genomic_DNA"/>
</dbReference>
<dbReference type="GO" id="GO:0016705">
    <property type="term" value="F:oxidoreductase activity, acting on paired donors, with incorporation or reduction of molecular oxygen"/>
    <property type="evidence" value="ECO:0007669"/>
    <property type="project" value="InterPro"/>
</dbReference>
<dbReference type="GO" id="GO:0020037">
    <property type="term" value="F:heme binding"/>
    <property type="evidence" value="ECO:0007669"/>
    <property type="project" value="InterPro"/>
</dbReference>
<evidence type="ECO:0008006" key="4">
    <source>
        <dbReference type="Google" id="ProtNLM"/>
    </source>
</evidence>
<gene>
    <name evidence="2" type="ORF">BGK67_32055</name>
</gene>
<comment type="caution">
    <text evidence="2">The sequence shown here is derived from an EMBL/GenBank/DDBJ whole genome shotgun (WGS) entry which is preliminary data.</text>
</comment>
<dbReference type="PANTHER" id="PTHR46696">
    <property type="entry name" value="P450, PUTATIVE (EUROFUNG)-RELATED"/>
    <property type="match status" value="1"/>
</dbReference>
<evidence type="ECO:0000256" key="1">
    <source>
        <dbReference type="ARBA" id="ARBA00010617"/>
    </source>
</evidence>
<sequence length="394" mass="42368">MELLVLPVLTYDPLDPATVNNPYPALAALREEAPVSWHDGMSSWLVTRYADCTAVLRDHTAFARDRRRTGATVPAASLSVQSLDPPDQAGVRSLFMNALRAQDLPGLEARARTRAAGLLHAAAEQPSFDVMTGLAAPLSLSVVCDLLGVDEPPLAEFAAASDAIMRSMDGGLDPALVEPGRRAREELTALVDSWFADTGRPSGLLAHVRTRIPAGAGEVEELFIRNTARVMFQGGYSTMTAALGNALHTLTRHPDVQYRLRSEPRVVPWAAEELVRFDGPVQGTSRTATRATTIAGIPIPAGDAVVLLFAAANRDPARFPAPDQLLLERRDNRHLGYGWGTHSCIGTRAAQACLRAALDALRTHPTPLRPAGTARWQPSATMRTFAVLPATLHP</sequence>
<reference evidence="2 3" key="1">
    <citation type="submission" date="2016-08" db="EMBL/GenBank/DDBJ databases">
        <title>The complete genome of Streptomyces subrutilus 10-1-1.</title>
        <authorList>
            <person name="Chen X."/>
        </authorList>
    </citation>
    <scope>NUCLEOTIDE SEQUENCE [LARGE SCALE GENOMIC DNA]</scope>
    <source>
        <strain evidence="2 3">10-1-1</strain>
    </source>
</reference>
<proteinExistence type="inferred from homology"/>
<comment type="similarity">
    <text evidence="1">Belongs to the cytochrome P450 family.</text>
</comment>
<evidence type="ECO:0000313" key="3">
    <source>
        <dbReference type="Proteomes" id="UP000095705"/>
    </source>
</evidence>
<dbReference type="SUPFAM" id="SSF48264">
    <property type="entry name" value="Cytochrome P450"/>
    <property type="match status" value="1"/>
</dbReference>
<dbReference type="STRING" id="36818.BGK67_32055"/>
<dbReference type="InterPro" id="IPR002397">
    <property type="entry name" value="Cyt_P450_B"/>
</dbReference>